<evidence type="ECO:0000259" key="4">
    <source>
        <dbReference type="PROSITE" id="PS50943"/>
    </source>
</evidence>
<dbReference type="GO" id="GO:0005829">
    <property type="term" value="C:cytosol"/>
    <property type="evidence" value="ECO:0007669"/>
    <property type="project" value="TreeGrafter"/>
</dbReference>
<feature type="domain" description="HTH cro/C1-type" evidence="4">
    <location>
        <begin position="12"/>
        <end position="66"/>
    </location>
</feature>
<sequence>MLHRRRVLGQRITDYRRAAGLSQDQLADAIGMERRSIQRYERAERDPRFSDLVRIADAIGVPLADLVR</sequence>
<dbReference type="Pfam" id="PF13560">
    <property type="entry name" value="HTH_31"/>
    <property type="match status" value="1"/>
</dbReference>
<organism evidence="5 6">
    <name type="scientific">Streptomyces purpureus</name>
    <dbReference type="NCBI Taxonomy" id="1951"/>
    <lineage>
        <taxon>Bacteria</taxon>
        <taxon>Bacillati</taxon>
        <taxon>Actinomycetota</taxon>
        <taxon>Actinomycetes</taxon>
        <taxon>Kitasatosporales</taxon>
        <taxon>Streptomycetaceae</taxon>
        <taxon>Streptomyces</taxon>
    </lineage>
</organism>
<dbReference type="InterPro" id="IPR010982">
    <property type="entry name" value="Lambda_DNA-bd_dom_sf"/>
</dbReference>
<dbReference type="SUPFAM" id="SSF47413">
    <property type="entry name" value="lambda repressor-like DNA-binding domains"/>
    <property type="match status" value="1"/>
</dbReference>
<evidence type="ECO:0000256" key="3">
    <source>
        <dbReference type="ARBA" id="ARBA00023163"/>
    </source>
</evidence>
<keyword evidence="6" id="KW-1185">Reference proteome</keyword>
<protein>
    <recommendedName>
        <fullName evidence="4">HTH cro/C1-type domain-containing protein</fullName>
    </recommendedName>
</protein>
<accession>A0A918HJ95</accession>
<dbReference type="GO" id="GO:0003700">
    <property type="term" value="F:DNA-binding transcription factor activity"/>
    <property type="evidence" value="ECO:0007669"/>
    <property type="project" value="TreeGrafter"/>
</dbReference>
<dbReference type="PANTHER" id="PTHR46797:SF23">
    <property type="entry name" value="HTH-TYPE TRANSCRIPTIONAL REGULATOR SUTR"/>
    <property type="match status" value="1"/>
</dbReference>
<dbReference type="GO" id="GO:0003677">
    <property type="term" value="F:DNA binding"/>
    <property type="evidence" value="ECO:0007669"/>
    <property type="project" value="UniProtKB-KW"/>
</dbReference>
<evidence type="ECO:0000313" key="6">
    <source>
        <dbReference type="Proteomes" id="UP000619486"/>
    </source>
</evidence>
<evidence type="ECO:0000256" key="2">
    <source>
        <dbReference type="ARBA" id="ARBA00023125"/>
    </source>
</evidence>
<dbReference type="Gene3D" id="1.10.260.40">
    <property type="entry name" value="lambda repressor-like DNA-binding domains"/>
    <property type="match status" value="1"/>
</dbReference>
<comment type="caution">
    <text evidence="5">The sequence shown here is derived from an EMBL/GenBank/DDBJ whole genome shotgun (WGS) entry which is preliminary data.</text>
</comment>
<dbReference type="CDD" id="cd00093">
    <property type="entry name" value="HTH_XRE"/>
    <property type="match status" value="1"/>
</dbReference>
<proteinExistence type="predicted"/>
<dbReference type="SMART" id="SM00530">
    <property type="entry name" value="HTH_XRE"/>
    <property type="match status" value="1"/>
</dbReference>
<dbReference type="PROSITE" id="PS50943">
    <property type="entry name" value="HTH_CROC1"/>
    <property type="match status" value="1"/>
</dbReference>
<dbReference type="InterPro" id="IPR001387">
    <property type="entry name" value="Cro/C1-type_HTH"/>
</dbReference>
<keyword evidence="2" id="KW-0238">DNA-binding</keyword>
<dbReference type="InterPro" id="IPR050807">
    <property type="entry name" value="TransReg_Diox_bact_type"/>
</dbReference>
<evidence type="ECO:0000256" key="1">
    <source>
        <dbReference type="ARBA" id="ARBA00023015"/>
    </source>
</evidence>
<keyword evidence="3" id="KW-0804">Transcription</keyword>
<dbReference type="AlphaFoldDB" id="A0A918HJ95"/>
<dbReference type="Proteomes" id="UP000619486">
    <property type="component" value="Unassembled WGS sequence"/>
</dbReference>
<reference evidence="5" key="2">
    <citation type="submission" date="2020-09" db="EMBL/GenBank/DDBJ databases">
        <authorList>
            <person name="Sun Q."/>
            <person name="Ohkuma M."/>
        </authorList>
    </citation>
    <scope>NUCLEOTIDE SEQUENCE</scope>
    <source>
        <strain evidence="5">JCM 3172</strain>
    </source>
</reference>
<dbReference type="EMBL" id="BMQQ01000051">
    <property type="protein sequence ID" value="GGT65334.1"/>
    <property type="molecule type" value="Genomic_DNA"/>
</dbReference>
<name>A0A918HJ95_9ACTN</name>
<evidence type="ECO:0000313" key="5">
    <source>
        <dbReference type="EMBL" id="GGT65334.1"/>
    </source>
</evidence>
<reference evidence="5" key="1">
    <citation type="journal article" date="2014" name="Int. J. Syst. Evol. Microbiol.">
        <title>Complete genome sequence of Corynebacterium casei LMG S-19264T (=DSM 44701T), isolated from a smear-ripened cheese.</title>
        <authorList>
            <consortium name="US DOE Joint Genome Institute (JGI-PGF)"/>
            <person name="Walter F."/>
            <person name="Albersmeier A."/>
            <person name="Kalinowski J."/>
            <person name="Ruckert C."/>
        </authorList>
    </citation>
    <scope>NUCLEOTIDE SEQUENCE</scope>
    <source>
        <strain evidence="5">JCM 3172</strain>
    </source>
</reference>
<dbReference type="PANTHER" id="PTHR46797">
    <property type="entry name" value="HTH-TYPE TRANSCRIPTIONAL REGULATOR"/>
    <property type="match status" value="1"/>
</dbReference>
<gene>
    <name evidence="5" type="ORF">GCM10014713_67840</name>
</gene>
<keyword evidence="1" id="KW-0805">Transcription regulation</keyword>